<dbReference type="GO" id="GO:0045022">
    <property type="term" value="P:early endosome to late endosome transport"/>
    <property type="evidence" value="ECO:0007669"/>
    <property type="project" value="TreeGrafter"/>
</dbReference>
<dbReference type="PANTHER" id="PTHR23030">
    <property type="entry name" value="PCD6 INTERACTING PROTEIN-RELATED"/>
    <property type="match status" value="1"/>
</dbReference>
<comment type="subcellular location">
    <subcellularLocation>
        <location evidence="2">Cytoplasm</location>
    </subcellularLocation>
    <subcellularLocation>
        <location evidence="1">Endosome</location>
    </subcellularLocation>
</comment>
<dbReference type="GO" id="GO:0043328">
    <property type="term" value="P:protein transport to vacuole involved in ubiquitin-dependent protein catabolic process via the multivesicular body sorting pathway"/>
    <property type="evidence" value="ECO:0007669"/>
    <property type="project" value="TreeGrafter"/>
</dbReference>
<dbReference type="STRING" id="29172.A0A0D8XP11"/>
<dbReference type="PROSITE" id="PS51180">
    <property type="entry name" value="BRO1"/>
    <property type="match status" value="1"/>
</dbReference>
<dbReference type="InterPro" id="IPR038499">
    <property type="entry name" value="BRO1_sf"/>
</dbReference>
<organism evidence="7 8">
    <name type="scientific">Dictyocaulus viviparus</name>
    <name type="common">Bovine lungworm</name>
    <dbReference type="NCBI Taxonomy" id="29172"/>
    <lineage>
        <taxon>Eukaryota</taxon>
        <taxon>Metazoa</taxon>
        <taxon>Ecdysozoa</taxon>
        <taxon>Nematoda</taxon>
        <taxon>Chromadorea</taxon>
        <taxon>Rhabditida</taxon>
        <taxon>Rhabditina</taxon>
        <taxon>Rhabditomorpha</taxon>
        <taxon>Strongyloidea</taxon>
        <taxon>Metastrongylidae</taxon>
        <taxon>Dictyocaulus</taxon>
    </lineage>
</organism>
<evidence type="ECO:0000259" key="6">
    <source>
        <dbReference type="PROSITE" id="PS51180"/>
    </source>
</evidence>
<reference evidence="8" key="2">
    <citation type="journal article" date="2016" name="Sci. Rep.">
        <title>Dictyocaulus viviparus genome, variome and transcriptome elucidate lungworm biology and support future intervention.</title>
        <authorList>
            <person name="McNulty S.N."/>
            <person name="Strube C."/>
            <person name="Rosa B.A."/>
            <person name="Martin J.C."/>
            <person name="Tyagi R."/>
            <person name="Choi Y.J."/>
            <person name="Wang Q."/>
            <person name="Hallsworth Pepin K."/>
            <person name="Zhang X."/>
            <person name="Ozersky P."/>
            <person name="Wilson R.K."/>
            <person name="Sternberg P.W."/>
            <person name="Gasser R.B."/>
            <person name="Mitreva M."/>
        </authorList>
    </citation>
    <scope>NUCLEOTIDE SEQUENCE [LARGE SCALE GENOMIC DNA]</scope>
    <source>
        <strain evidence="8">HannoverDv2000</strain>
    </source>
</reference>
<keyword evidence="3" id="KW-0963">Cytoplasm</keyword>
<dbReference type="PANTHER" id="PTHR23030:SF30">
    <property type="entry name" value="TYROSINE-PROTEIN PHOSPHATASE NON-RECEPTOR TYPE 23"/>
    <property type="match status" value="1"/>
</dbReference>
<gene>
    <name evidence="7" type="ORF">DICVIV_09864</name>
</gene>
<evidence type="ECO:0000256" key="2">
    <source>
        <dbReference type="ARBA" id="ARBA00004496"/>
    </source>
</evidence>
<dbReference type="Gene3D" id="1.20.140.50">
    <property type="entry name" value="alix/aip1 like domains"/>
    <property type="match status" value="1"/>
</dbReference>
<reference evidence="7 8" key="1">
    <citation type="submission" date="2013-11" db="EMBL/GenBank/DDBJ databases">
        <title>Draft genome of the bovine lungworm Dictyocaulus viviparus.</title>
        <authorList>
            <person name="Mitreva M."/>
        </authorList>
    </citation>
    <scope>NUCLEOTIDE SEQUENCE [LARGE SCALE GENOMIC DNA]</scope>
    <source>
        <strain evidence="7 8">HannoverDv2000</strain>
    </source>
</reference>
<dbReference type="Gene3D" id="1.20.120.560">
    <property type="entry name" value="alix/aip1 in complex with the ypdl late domain"/>
    <property type="match status" value="1"/>
</dbReference>
<protein>
    <submittedName>
        <fullName evidence="7">BRO1-like domain protein</fullName>
    </submittedName>
</protein>
<dbReference type="OrthoDB" id="10266451at2759"/>
<proteinExistence type="predicted"/>
<keyword evidence="8" id="KW-1185">Reference proteome</keyword>
<dbReference type="EMBL" id="KN716498">
    <property type="protein sequence ID" value="KJH44121.1"/>
    <property type="molecule type" value="Genomic_DNA"/>
</dbReference>
<feature type="domain" description="BRO1" evidence="6">
    <location>
        <begin position="1"/>
        <end position="404"/>
    </location>
</feature>
<dbReference type="GO" id="GO:0005768">
    <property type="term" value="C:endosome"/>
    <property type="evidence" value="ECO:0007669"/>
    <property type="project" value="UniProtKB-SubCell"/>
</dbReference>
<dbReference type="Proteomes" id="UP000053766">
    <property type="component" value="Unassembled WGS sequence"/>
</dbReference>
<dbReference type="GO" id="GO:0032456">
    <property type="term" value="P:endocytic recycling"/>
    <property type="evidence" value="ECO:0007669"/>
    <property type="project" value="TreeGrafter"/>
</dbReference>
<evidence type="ECO:0000313" key="7">
    <source>
        <dbReference type="EMBL" id="KJH44121.1"/>
    </source>
</evidence>
<feature type="coiled-coil region" evidence="5">
    <location>
        <begin position="488"/>
        <end position="515"/>
    </location>
</feature>
<dbReference type="InterPro" id="IPR004328">
    <property type="entry name" value="BRO1_dom"/>
</dbReference>
<dbReference type="Pfam" id="PF03097">
    <property type="entry name" value="BRO1"/>
    <property type="match status" value="1"/>
</dbReference>
<keyword evidence="5" id="KW-0175">Coiled coil</keyword>
<dbReference type="SMART" id="SM01041">
    <property type="entry name" value="BRO1"/>
    <property type="match status" value="1"/>
</dbReference>
<name>A0A0D8XP11_DICVI</name>
<evidence type="ECO:0000256" key="1">
    <source>
        <dbReference type="ARBA" id="ARBA00004177"/>
    </source>
</evidence>
<keyword evidence="4" id="KW-0967">Endosome</keyword>
<sequence length="1465" mass="164116">MEGMPRVPMLHPEPKAPANQYTEDFRLKIKEYILLHYQDDPSKYDGAITEIINMKQSISKSYTDVETACILKRYYAQLLMMKNRFPMEEGDSIKVLYSWYDRAMDIAHSATYDDIGFELASVMYNIGAVHASIAVNESREDENSIKNAFMHFQYAAWPLQHLRDNMNASKYASIDFDKELLTFFINVLLGQAQECLLEKSLIDHRSNIVVTKLAVHLRDRYQECLRHLENSNLCDYVSSKKFKLWSRTCAIKSEMYGSIAMVHMGCHADEEKRMGARYGYYKIAEEHLTSIIKLAEKEDRDAMKSSIAFLSDVVVTKLNNAKKENEFIFHDRIPNNQELCENIEGLCKVRPLSFDPLDISVGGEDLFGALLPPGVIKALSEYEEEKDKLKRRVLEQVSQKDDELNAFLLSLRIDEIDLEADSAMPILPDMLLERNAALTTQPDAIPKLLENLQSEVGDLAREADAKLSGLTGRLADVDIPEITSDEGYKAVKNELDRLNEHHQKARSNNVELHKAIAAHTTNLHLLSLPLDELNNKLAGPSINAGSTPEGATLRRLLEKTREMQNQRSVLVQRLTEEINSDNIAKKLLAEKNSNHEETYATELKKHESTKKYLDANLEAQEKILSALTEANADFSDYRKKIKAQLNTRSEHIMTLVTAYDVYCDVCNKVEDGRNFYKKLLDRLSKLAIAVEGIETAFASERGRRDVEKISQEEELALFKRASEAHDALSDFTTGKTYSVKPEMQNFEKNAARPRLGDYMEFYRKKMSFNTGKTDQFIPPVETTIHQRPSPILTHPNVHYDFPPAHFPCMNNSFVAARQQQTSTSSGTAGGIFINNRYSKYALLLMTLHPFLKSTSLPHHNQECVQVSLAGRRLSATYQPSGLTLNTVHPGTQNPSLVIPQHLLTQPTYQSVYLTVVSNPKLITMYGQFVQINQPHMNHIHSLPTLQTPLHLSASTSESQFHQHYDTNTISTVATSIASVNYLGTSQEQQQNASQLQTIITPHDSVQHRIMGVPTKTLHHPSRNSQEQLGELDGTFSKDPISLIQSGFSTPRKAENVLMSSKQFVCTATPVNAINTNTKLVSHNGMNELRAYPWATNFTERQIQQSSNSSLSDNNGKISGGNIMSQTPAPLGVLSYGQNCGQSCAVTDSQNAPLIHQRGCVPVNQEMPTASSILTCQDTPWSQALHQSTLPIPQTPYILQQTPVLTTVSPASMSPWHSKMVTIATQSPWHAGLMSGTPSLPPVQELQQTHLIQEQAKSNSEPPKYHSAVVSDIIVAIFLIECHLYKIARHNFKDLLDGISDSTNLPPAMIPTPKPVETQNLQQTCASSISSSSETATLPASYQSSVKPVVNASEIISIEESKTNPRAQTTSLLGHSSSQYNQILRPAAAVMPIQYYDTCVETRKTSSILPLSDITDPKKFELGPGDKTRLEKRLLHEHIRRGGSAPVPKLDLNDPLNTIDPFWKTK</sequence>
<evidence type="ECO:0000256" key="3">
    <source>
        <dbReference type="ARBA" id="ARBA00022490"/>
    </source>
</evidence>
<dbReference type="Pfam" id="PF13949">
    <property type="entry name" value="ALIX_LYPXL_bnd"/>
    <property type="match status" value="1"/>
</dbReference>
<accession>A0A0D8XP11</accession>
<dbReference type="InterPro" id="IPR025304">
    <property type="entry name" value="ALIX_V_dom"/>
</dbReference>
<evidence type="ECO:0000256" key="4">
    <source>
        <dbReference type="ARBA" id="ARBA00022753"/>
    </source>
</evidence>
<evidence type="ECO:0000313" key="8">
    <source>
        <dbReference type="Proteomes" id="UP000053766"/>
    </source>
</evidence>
<dbReference type="Gene3D" id="1.25.40.280">
    <property type="entry name" value="alix/aip1 like domains"/>
    <property type="match status" value="1"/>
</dbReference>
<evidence type="ECO:0000256" key="5">
    <source>
        <dbReference type="SAM" id="Coils"/>
    </source>
</evidence>